<dbReference type="SMART" id="SM00233">
    <property type="entry name" value="PH"/>
    <property type="match status" value="1"/>
</dbReference>
<evidence type="ECO:0000256" key="6">
    <source>
        <dbReference type="PROSITE-ProRule" id="PRU00432"/>
    </source>
</evidence>
<evidence type="ECO:0000256" key="2">
    <source>
        <dbReference type="ARBA" id="ARBA00022723"/>
    </source>
</evidence>
<dbReference type="EMBL" id="HBUE01287812">
    <property type="protein sequence ID" value="CAG6572571.1"/>
    <property type="molecule type" value="Transcribed_RNA"/>
</dbReference>
<dbReference type="CDD" id="cd08401">
    <property type="entry name" value="C2A_RasA2_RasA3"/>
    <property type="match status" value="1"/>
</dbReference>
<keyword evidence="2" id="KW-0479">Metal-binding</keyword>
<evidence type="ECO:0000313" key="11">
    <source>
        <dbReference type="EMBL" id="CAG6521002.1"/>
    </source>
</evidence>
<dbReference type="EMBL" id="HBUE01130709">
    <property type="protein sequence ID" value="CAG6496317.1"/>
    <property type="molecule type" value="Transcribed_RNA"/>
</dbReference>
<dbReference type="AlphaFoldDB" id="A0A8D8E2R3"/>
<dbReference type="SUPFAM" id="SSF50729">
    <property type="entry name" value="PH domain-like"/>
    <property type="match status" value="1"/>
</dbReference>
<keyword evidence="4 6" id="KW-0863">Zinc-finger</keyword>
<dbReference type="PANTHER" id="PTHR10194">
    <property type="entry name" value="RAS GTPASE-ACTIVATING PROTEINS"/>
    <property type="match status" value="1"/>
</dbReference>
<dbReference type="Gene3D" id="2.60.40.150">
    <property type="entry name" value="C2 domain"/>
    <property type="match status" value="2"/>
</dbReference>
<dbReference type="Pfam" id="PF00168">
    <property type="entry name" value="C2"/>
    <property type="match status" value="2"/>
</dbReference>
<feature type="region of interest" description="Disordered" evidence="7">
    <location>
        <begin position="278"/>
        <end position="330"/>
    </location>
</feature>
<sequence>MREQCVGVGGVGGSWSNNVDCTLTTFHTASSFRPAAEGDLCVYIRSASYGFNMADDTRKVRVEEQLKIKIGEAKNLLGRNGNNCGGSSSSGSKENRDVYCTVALDQEEICRTPTIERTLSPFFGEEYQFEIPRSFRYLSVYVWDRDRHLKQDKPYGKIAIKREDLHQYNHKDHWFPLRPVDEDSEVQGMAHLEISVDDGVGNLKQVPEFDDHFQVNHQSSNNSTSSFGSAISSSGSSDTKENSTSSSHLHHPHHQHHHQHHPHHQLLVNNSVNSTNFKLSFPSKSGSGSAGSGTGSGTLRTIFGGSGSDFGNNQQQPFRNILDSSTGSSSARSSRISIKLTECMDLARKNGLCDPYAILTAHYSNKKKITKRTKVRKKTVNPEFGETVSFDLCVDACGGSDSKSDSNNTYTVVPLGGADLCEVVIAFWHDSPGMGDDVFLGEIKLPVRGKQQLNAVQQSAWYYLQPRTSHSRPTRTCATPPGTRLSSDNSLGSLRLKLNYNADHVFPLATYDQLLNILIQSIDQKPITASAVHILGEIIQNKTEVAQPLVRLFTYTNLIAPMIKALADHEISKLTDPTTIFRGNTLVSKMMDEAMRLSGLHYLHNTLRPIVEEIFAEKKPCEIDPARVKDKSMIDTNLVNLQEYVEKVFEAITKSAVKCPPVLCQIFHDLRECAAKYFPQNREVRYSVVSGFIFLRFFAPAILGPKLFDLTTEPVDEQTTRTLTLISKTIQSLGNLVSSRSAQQPCKEQYTGQLYKRFCTEKHVDAIKHFLEVISTVGANITDGETTMLEPVMLKEGMMTKRAQGRKRFGRRNFKQRYFRLTTQSLSYAKAKGKRPICDIPLAEILAVERLTERSFKMQNIFQIVRKERPLYVQTANCVEEKEWVDLLSKICQSNKARLEHFHPCAYINGMWTCCKVTDQYATGCTAVSPKPFQMELATALDPARDLQRLHSLIMVNFGSLEELDPTLNAACDDPAAARKTIKKLNELANGLERIHRKYKTMLAREMRYGSRQAPIGDDNYLHTSRLLAGGGGASGGVGGGNLAATAAAAAAAFERSPGLFHRNHPLRSSDNERFSQC</sequence>
<dbReference type="EMBL" id="HBUE01287804">
    <property type="protein sequence ID" value="CAG6572559.1"/>
    <property type="molecule type" value="Transcribed_RNA"/>
</dbReference>
<dbReference type="EMBL" id="HBUE01287814">
    <property type="protein sequence ID" value="CAG6572574.1"/>
    <property type="molecule type" value="Transcribed_RNA"/>
</dbReference>
<dbReference type="InterPro" id="IPR001562">
    <property type="entry name" value="Znf_Btk_motif"/>
</dbReference>
<keyword evidence="1" id="KW-0343">GTPase activation</keyword>
<accession>A0A8D8E2R3</accession>
<dbReference type="SUPFAM" id="SSF48350">
    <property type="entry name" value="GTPase activation domain, GAP"/>
    <property type="match status" value="1"/>
</dbReference>
<dbReference type="EMBL" id="HBUE01182197">
    <property type="protein sequence ID" value="CAG6521007.1"/>
    <property type="molecule type" value="Transcribed_RNA"/>
</dbReference>
<dbReference type="InterPro" id="IPR035892">
    <property type="entry name" value="C2_domain_sf"/>
</dbReference>
<dbReference type="SMART" id="SM00107">
    <property type="entry name" value="BTK"/>
    <property type="match status" value="1"/>
</dbReference>
<dbReference type="SMART" id="SM00239">
    <property type="entry name" value="C2"/>
    <property type="match status" value="2"/>
</dbReference>
<dbReference type="PROSITE" id="PS00509">
    <property type="entry name" value="RAS_GTPASE_ACTIV_1"/>
    <property type="match status" value="1"/>
</dbReference>
<evidence type="ECO:0000259" key="8">
    <source>
        <dbReference type="PROSITE" id="PS50003"/>
    </source>
</evidence>
<dbReference type="InterPro" id="IPR023152">
    <property type="entry name" value="RasGAP_CS"/>
</dbReference>
<evidence type="ECO:0000256" key="1">
    <source>
        <dbReference type="ARBA" id="ARBA00022468"/>
    </source>
</evidence>
<dbReference type="EMBL" id="HBUE01130712">
    <property type="protein sequence ID" value="CAG6496320.1"/>
    <property type="molecule type" value="Transcribed_RNA"/>
</dbReference>
<dbReference type="EMBL" id="HBUE01182193">
    <property type="protein sequence ID" value="CAG6521000.1"/>
    <property type="molecule type" value="Transcribed_RNA"/>
</dbReference>
<dbReference type="Gene3D" id="1.10.506.10">
    <property type="entry name" value="GTPase Activation - p120gap, domain 1"/>
    <property type="match status" value="2"/>
</dbReference>
<feature type="domain" description="C2" evidence="9">
    <location>
        <begin position="45"/>
        <end position="175"/>
    </location>
</feature>
<dbReference type="PANTHER" id="PTHR10194:SF148">
    <property type="entry name" value="GTPASE-ACTIVATING PROTEIN"/>
    <property type="match status" value="1"/>
</dbReference>
<dbReference type="EMBL" id="HBUE01182188">
    <property type="protein sequence ID" value="CAG6520994.1"/>
    <property type="molecule type" value="Transcribed_RNA"/>
</dbReference>
<name>A0A8D8E2R3_CULPI</name>
<evidence type="ECO:0000256" key="3">
    <source>
        <dbReference type="ARBA" id="ARBA00022737"/>
    </source>
</evidence>
<evidence type="ECO:0000256" key="5">
    <source>
        <dbReference type="ARBA" id="ARBA00022833"/>
    </source>
</evidence>
<feature type="domain" description="C2" evidence="9">
    <location>
        <begin position="317"/>
        <end position="462"/>
    </location>
</feature>
<dbReference type="Pfam" id="PF00169">
    <property type="entry name" value="PH"/>
    <property type="match status" value="1"/>
</dbReference>
<dbReference type="EMBL" id="HBUE01287810">
    <property type="protein sequence ID" value="CAG6572567.1"/>
    <property type="molecule type" value="Transcribed_RNA"/>
</dbReference>
<feature type="domain" description="PH" evidence="8">
    <location>
        <begin position="792"/>
        <end position="893"/>
    </location>
</feature>
<dbReference type="GO" id="GO:0008270">
    <property type="term" value="F:zinc ion binding"/>
    <property type="evidence" value="ECO:0007669"/>
    <property type="project" value="UniProtKB-KW"/>
</dbReference>
<dbReference type="PROSITE" id="PS50018">
    <property type="entry name" value="RAS_GTPASE_ACTIV_2"/>
    <property type="match status" value="1"/>
</dbReference>
<dbReference type="PROSITE" id="PS51113">
    <property type="entry name" value="ZF_BTK"/>
    <property type="match status" value="1"/>
</dbReference>
<dbReference type="Pfam" id="PF00616">
    <property type="entry name" value="RasGAP"/>
    <property type="match status" value="1"/>
</dbReference>
<dbReference type="EMBL" id="HBUE01182194">
    <property type="protein sequence ID" value="CAG6521002.1"/>
    <property type="molecule type" value="Transcribed_RNA"/>
</dbReference>
<dbReference type="GO" id="GO:0005096">
    <property type="term" value="F:GTPase activator activity"/>
    <property type="evidence" value="ECO:0007669"/>
    <property type="project" value="UniProtKB-KW"/>
</dbReference>
<evidence type="ECO:0000256" key="4">
    <source>
        <dbReference type="ARBA" id="ARBA00022771"/>
    </source>
</evidence>
<dbReference type="CDD" id="cd01244">
    <property type="entry name" value="PH_GAP1-like"/>
    <property type="match status" value="1"/>
</dbReference>
<dbReference type="GO" id="GO:0035556">
    <property type="term" value="P:intracellular signal transduction"/>
    <property type="evidence" value="ECO:0007669"/>
    <property type="project" value="InterPro"/>
</dbReference>
<organism evidence="11">
    <name type="scientific">Culex pipiens</name>
    <name type="common">House mosquito</name>
    <dbReference type="NCBI Taxonomy" id="7175"/>
    <lineage>
        <taxon>Eukaryota</taxon>
        <taxon>Metazoa</taxon>
        <taxon>Ecdysozoa</taxon>
        <taxon>Arthropoda</taxon>
        <taxon>Hexapoda</taxon>
        <taxon>Insecta</taxon>
        <taxon>Pterygota</taxon>
        <taxon>Neoptera</taxon>
        <taxon>Endopterygota</taxon>
        <taxon>Diptera</taxon>
        <taxon>Nematocera</taxon>
        <taxon>Culicoidea</taxon>
        <taxon>Culicidae</taxon>
        <taxon>Culicinae</taxon>
        <taxon>Culicini</taxon>
        <taxon>Culex</taxon>
        <taxon>Culex</taxon>
    </lineage>
</organism>
<dbReference type="InterPro" id="IPR001849">
    <property type="entry name" value="PH_domain"/>
</dbReference>
<dbReference type="InterPro" id="IPR011993">
    <property type="entry name" value="PH-like_dom_sf"/>
</dbReference>
<dbReference type="Gene3D" id="2.30.29.30">
    <property type="entry name" value="Pleckstrin-homology domain (PH domain)/Phosphotyrosine-binding domain (PTB)"/>
    <property type="match status" value="1"/>
</dbReference>
<feature type="compositionally biased region" description="Low complexity" evidence="7">
    <location>
        <begin position="219"/>
        <end position="247"/>
    </location>
</feature>
<dbReference type="SMART" id="SM00323">
    <property type="entry name" value="RasGAP"/>
    <property type="match status" value="1"/>
</dbReference>
<dbReference type="PROSITE" id="PS50003">
    <property type="entry name" value="PH_DOMAIN"/>
    <property type="match status" value="1"/>
</dbReference>
<dbReference type="InterPro" id="IPR039360">
    <property type="entry name" value="Ras_GTPase"/>
</dbReference>
<dbReference type="InterPro" id="IPR008936">
    <property type="entry name" value="Rho_GTPase_activation_prot"/>
</dbReference>
<dbReference type="InterPro" id="IPR001936">
    <property type="entry name" value="RasGAP_dom"/>
</dbReference>
<keyword evidence="5" id="KW-0862">Zinc</keyword>
<feature type="compositionally biased region" description="Polar residues" evidence="7">
    <location>
        <begin position="309"/>
        <end position="318"/>
    </location>
</feature>
<evidence type="ECO:0000259" key="10">
    <source>
        <dbReference type="PROSITE" id="PS50018"/>
    </source>
</evidence>
<feature type="domain" description="Ras-GAP" evidence="10">
    <location>
        <begin position="541"/>
        <end position="735"/>
    </location>
</feature>
<dbReference type="EMBL" id="HBUE01182195">
    <property type="protein sequence ID" value="CAG6521004.1"/>
    <property type="molecule type" value="Transcribed_RNA"/>
</dbReference>
<dbReference type="EMBL" id="HBUE01182187">
    <property type="protein sequence ID" value="CAG6520992.1"/>
    <property type="molecule type" value="Transcribed_RNA"/>
</dbReference>
<feature type="region of interest" description="Disordered" evidence="7">
    <location>
        <begin position="215"/>
        <end position="264"/>
    </location>
</feature>
<dbReference type="SUPFAM" id="SSF49562">
    <property type="entry name" value="C2 domain (Calcium/lipid-binding domain, CaLB)"/>
    <property type="match status" value="2"/>
</dbReference>
<dbReference type="EMBL" id="HBUE01287809">
    <property type="protein sequence ID" value="CAG6572565.1"/>
    <property type="molecule type" value="Transcribed_RNA"/>
</dbReference>
<keyword evidence="3" id="KW-0677">Repeat</keyword>
<dbReference type="EMBL" id="HBUE01287811">
    <property type="protein sequence ID" value="CAG6572569.1"/>
    <property type="molecule type" value="Transcribed_RNA"/>
</dbReference>
<reference evidence="11" key="1">
    <citation type="submission" date="2021-05" db="EMBL/GenBank/DDBJ databases">
        <authorList>
            <person name="Alioto T."/>
            <person name="Alioto T."/>
            <person name="Gomez Garrido J."/>
        </authorList>
    </citation>
    <scope>NUCLEOTIDE SEQUENCE</scope>
</reference>
<evidence type="ECO:0000256" key="7">
    <source>
        <dbReference type="SAM" id="MobiDB-lite"/>
    </source>
</evidence>
<dbReference type="PROSITE" id="PS50004">
    <property type="entry name" value="C2"/>
    <property type="match status" value="2"/>
</dbReference>
<feature type="compositionally biased region" description="Basic residues" evidence="7">
    <location>
        <begin position="248"/>
        <end position="264"/>
    </location>
</feature>
<dbReference type="EMBL" id="HBUE01182192">
    <property type="protein sequence ID" value="CAG6520998.1"/>
    <property type="molecule type" value="Transcribed_RNA"/>
</dbReference>
<dbReference type="EMBL" id="HBUE01287805">
    <property type="protein sequence ID" value="CAG6572561.1"/>
    <property type="molecule type" value="Transcribed_RNA"/>
</dbReference>
<evidence type="ECO:0000259" key="9">
    <source>
        <dbReference type="PROSITE" id="PS50004"/>
    </source>
</evidence>
<proteinExistence type="predicted"/>
<dbReference type="CDD" id="cd04010">
    <property type="entry name" value="C2B_RasA3"/>
    <property type="match status" value="1"/>
</dbReference>
<dbReference type="Pfam" id="PF00779">
    <property type="entry name" value="BTK"/>
    <property type="match status" value="1"/>
</dbReference>
<dbReference type="InterPro" id="IPR000008">
    <property type="entry name" value="C2_dom"/>
</dbReference>
<dbReference type="CDD" id="cd05128">
    <property type="entry name" value="RasGAP_GAP1_like"/>
    <property type="match status" value="1"/>
</dbReference>
<protein>
    <submittedName>
        <fullName evidence="11">GTPase-activating protein</fullName>
    </submittedName>
</protein>